<dbReference type="Pfam" id="PF00125">
    <property type="entry name" value="Histone"/>
    <property type="match status" value="1"/>
</dbReference>
<dbReference type="SUPFAM" id="SSF47113">
    <property type="entry name" value="Histone-fold"/>
    <property type="match status" value="1"/>
</dbReference>
<evidence type="ECO:0000256" key="1">
    <source>
        <dbReference type="ARBA" id="ARBA00010343"/>
    </source>
</evidence>
<protein>
    <submittedName>
        <fullName evidence="4">Core histone H2A/H2B/H3/H4</fullName>
    </submittedName>
</protein>
<feature type="compositionally biased region" description="Low complexity" evidence="2">
    <location>
        <begin position="85"/>
        <end position="148"/>
    </location>
</feature>
<evidence type="ECO:0000256" key="2">
    <source>
        <dbReference type="SAM" id="MobiDB-lite"/>
    </source>
</evidence>
<feature type="compositionally biased region" description="Low complexity" evidence="2">
    <location>
        <begin position="1"/>
        <end position="19"/>
    </location>
</feature>
<evidence type="ECO:0000313" key="5">
    <source>
        <dbReference type="Proteomes" id="UP000054495"/>
    </source>
</evidence>
<dbReference type="PANTHER" id="PTHR11426">
    <property type="entry name" value="HISTONE H3"/>
    <property type="match status" value="1"/>
</dbReference>
<reference evidence="4 5" key="1">
    <citation type="submission" date="2013-05" db="EMBL/GenBank/DDBJ databases">
        <title>Draft genome of the parasitic nematode Anyclostoma ceylanicum.</title>
        <authorList>
            <person name="Mitreva M."/>
        </authorList>
    </citation>
    <scope>NUCLEOTIDE SEQUENCE [LARGE SCALE GENOMIC DNA]</scope>
</reference>
<dbReference type="AlphaFoldDB" id="A0A0D6LPF0"/>
<gene>
    <name evidence="4" type="ORF">ANCCEY_07790</name>
</gene>
<feature type="region of interest" description="Disordered" evidence="2">
    <location>
        <begin position="165"/>
        <end position="212"/>
    </location>
</feature>
<dbReference type="InterPro" id="IPR000164">
    <property type="entry name" value="Histone_H3/CENP-A"/>
</dbReference>
<evidence type="ECO:0000313" key="4">
    <source>
        <dbReference type="EMBL" id="EPB73093.1"/>
    </source>
</evidence>
<comment type="similarity">
    <text evidence="1">Belongs to the histone H3 family.</text>
</comment>
<sequence>MVTETSSTSTVTATFAALPEETEEPMEPEKGVVMKERPTNFGQQNMMKEEIKEEMLEEGVTETSTTVTTPTTAAQPPGIAPEGGPTSEETSAATTVSTPPASILEGTSTAATTESSTAPPAEVSSPPELPASETPTTTAAITSSTIATSTISTEAPPFEAAPGMFEATAPTVAHRQPLTEETATDRSQIDRRKGSPQAAGHQGRPQVGPGHRRLLIRKLPFQRLVREIAQDFKTDLRFQSSAVMALQEASEAYLVGLFEDTNLEVSRKK</sequence>
<feature type="region of interest" description="Disordered" evidence="2">
    <location>
        <begin position="1"/>
        <end position="148"/>
    </location>
</feature>
<dbReference type="EMBL" id="KE125006">
    <property type="protein sequence ID" value="EPB73093.1"/>
    <property type="molecule type" value="Genomic_DNA"/>
</dbReference>
<dbReference type="Gene3D" id="1.10.20.10">
    <property type="entry name" value="Histone, subunit A"/>
    <property type="match status" value="1"/>
</dbReference>
<dbReference type="GO" id="GO:0030527">
    <property type="term" value="F:structural constituent of chromatin"/>
    <property type="evidence" value="ECO:0007669"/>
    <property type="project" value="InterPro"/>
</dbReference>
<dbReference type="SMART" id="SM00428">
    <property type="entry name" value="H3"/>
    <property type="match status" value="1"/>
</dbReference>
<name>A0A0D6LPF0_9BILA</name>
<dbReference type="InterPro" id="IPR007125">
    <property type="entry name" value="H2A/H2B/H3"/>
</dbReference>
<keyword evidence="5" id="KW-1185">Reference proteome</keyword>
<feature type="domain" description="Core Histone H2A/H2B/H3" evidence="3">
    <location>
        <begin position="212"/>
        <end position="264"/>
    </location>
</feature>
<evidence type="ECO:0000259" key="3">
    <source>
        <dbReference type="Pfam" id="PF00125"/>
    </source>
</evidence>
<feature type="compositionally biased region" description="Basic and acidic residues" evidence="2">
    <location>
        <begin position="183"/>
        <end position="193"/>
    </location>
</feature>
<dbReference type="GO" id="GO:0003677">
    <property type="term" value="F:DNA binding"/>
    <property type="evidence" value="ECO:0007669"/>
    <property type="project" value="InterPro"/>
</dbReference>
<feature type="compositionally biased region" description="Low complexity" evidence="2">
    <location>
        <begin position="61"/>
        <end position="72"/>
    </location>
</feature>
<dbReference type="PROSITE" id="PS00959">
    <property type="entry name" value="HISTONE_H3_2"/>
    <property type="match status" value="1"/>
</dbReference>
<proteinExistence type="inferred from homology"/>
<dbReference type="GO" id="GO:0000786">
    <property type="term" value="C:nucleosome"/>
    <property type="evidence" value="ECO:0007669"/>
    <property type="project" value="InterPro"/>
</dbReference>
<dbReference type="Proteomes" id="UP000054495">
    <property type="component" value="Unassembled WGS sequence"/>
</dbReference>
<dbReference type="InterPro" id="IPR009072">
    <property type="entry name" value="Histone-fold"/>
</dbReference>
<organism evidence="4 5">
    <name type="scientific">Ancylostoma ceylanicum</name>
    <dbReference type="NCBI Taxonomy" id="53326"/>
    <lineage>
        <taxon>Eukaryota</taxon>
        <taxon>Metazoa</taxon>
        <taxon>Ecdysozoa</taxon>
        <taxon>Nematoda</taxon>
        <taxon>Chromadorea</taxon>
        <taxon>Rhabditida</taxon>
        <taxon>Rhabditina</taxon>
        <taxon>Rhabditomorpha</taxon>
        <taxon>Strongyloidea</taxon>
        <taxon>Ancylostomatidae</taxon>
        <taxon>Ancylostomatinae</taxon>
        <taxon>Ancylostoma</taxon>
    </lineage>
</organism>
<feature type="compositionally biased region" description="Basic and acidic residues" evidence="2">
    <location>
        <begin position="27"/>
        <end position="38"/>
    </location>
</feature>
<accession>A0A0D6LPF0</accession>
<dbReference type="GO" id="GO:0046982">
    <property type="term" value="F:protein heterodimerization activity"/>
    <property type="evidence" value="ECO:0007669"/>
    <property type="project" value="InterPro"/>
</dbReference>